<keyword evidence="2" id="KW-0472">Membrane</keyword>
<name>A0A6L5YQ69_9FIRM</name>
<keyword evidence="4" id="KW-1185">Reference proteome</keyword>
<evidence type="ECO:0000256" key="1">
    <source>
        <dbReference type="SAM" id="MobiDB-lite"/>
    </source>
</evidence>
<proteinExistence type="predicted"/>
<organism evidence="3 4">
    <name type="scientific">Roseburia porci</name>
    <dbReference type="NCBI Taxonomy" id="2605790"/>
    <lineage>
        <taxon>Bacteria</taxon>
        <taxon>Bacillati</taxon>
        <taxon>Bacillota</taxon>
        <taxon>Clostridia</taxon>
        <taxon>Lachnospirales</taxon>
        <taxon>Lachnospiraceae</taxon>
        <taxon>Roseburia</taxon>
    </lineage>
</organism>
<reference evidence="3 4" key="1">
    <citation type="submission" date="2019-08" db="EMBL/GenBank/DDBJ databases">
        <title>In-depth cultivation of the pig gut microbiome towards novel bacterial diversity and tailored functional studies.</title>
        <authorList>
            <person name="Wylensek D."/>
            <person name="Hitch T.C.A."/>
            <person name="Clavel T."/>
        </authorList>
    </citation>
    <scope>NUCLEOTIDE SEQUENCE [LARGE SCALE GENOMIC DNA]</scope>
    <source>
        <strain evidence="3 4">MUC/MUC-530-WT-4D</strain>
    </source>
</reference>
<dbReference type="Proteomes" id="UP000474024">
    <property type="component" value="Unassembled WGS sequence"/>
</dbReference>
<evidence type="ECO:0000313" key="4">
    <source>
        <dbReference type="Proteomes" id="UP000474024"/>
    </source>
</evidence>
<feature type="transmembrane region" description="Helical" evidence="2">
    <location>
        <begin position="7"/>
        <end position="30"/>
    </location>
</feature>
<dbReference type="RefSeq" id="WP_154429451.1">
    <property type="nucleotide sequence ID" value="NZ_VUNI01000006.1"/>
</dbReference>
<protein>
    <submittedName>
        <fullName evidence="3">Uncharacterized protein</fullName>
    </submittedName>
</protein>
<keyword evidence="2" id="KW-0812">Transmembrane</keyword>
<evidence type="ECO:0000256" key="2">
    <source>
        <dbReference type="SAM" id="Phobius"/>
    </source>
</evidence>
<accession>A0A6L5YQ69</accession>
<feature type="region of interest" description="Disordered" evidence="1">
    <location>
        <begin position="97"/>
        <end position="118"/>
    </location>
</feature>
<evidence type="ECO:0000313" key="3">
    <source>
        <dbReference type="EMBL" id="MST74485.1"/>
    </source>
</evidence>
<gene>
    <name evidence="3" type="ORF">FYJ75_05460</name>
</gene>
<feature type="transmembrane region" description="Helical" evidence="2">
    <location>
        <begin position="50"/>
        <end position="74"/>
    </location>
</feature>
<dbReference type="EMBL" id="VUNI01000006">
    <property type="protein sequence ID" value="MST74485.1"/>
    <property type="molecule type" value="Genomic_DNA"/>
</dbReference>
<dbReference type="AlphaFoldDB" id="A0A6L5YQ69"/>
<comment type="caution">
    <text evidence="3">The sequence shown here is derived from an EMBL/GenBank/DDBJ whole genome shotgun (WGS) entry which is preliminary data.</text>
</comment>
<sequence length="118" mass="13576">MKKRWKVILAAACYIFGVFASIYIGGWLMLVKPVRLLMYAYGTGTLSVKLLAVCILKIVLSTTVAGLVWCVGYIGCNYFRGTEDEYDRLIEQEMKRRRERHEQRKKVELYNKESGAEG</sequence>
<keyword evidence="2" id="KW-1133">Transmembrane helix</keyword>